<keyword evidence="2" id="KW-1133">Transmembrane helix</keyword>
<dbReference type="EMBL" id="LN679114">
    <property type="protein sequence ID" value="CEL54052.1"/>
    <property type="molecule type" value="Genomic_DNA"/>
</dbReference>
<feature type="compositionally biased region" description="Low complexity" evidence="1">
    <location>
        <begin position="565"/>
        <end position="579"/>
    </location>
</feature>
<dbReference type="OrthoDB" id="3252355at2759"/>
<keyword evidence="2" id="KW-0472">Membrane</keyword>
<feature type="region of interest" description="Disordered" evidence="1">
    <location>
        <begin position="542"/>
        <end position="618"/>
    </location>
</feature>
<evidence type="ECO:0000313" key="4">
    <source>
        <dbReference type="Proteomes" id="UP000059188"/>
    </source>
</evidence>
<dbReference type="AlphaFoldDB" id="A0A0B7FCX2"/>
<feature type="region of interest" description="Disordered" evidence="1">
    <location>
        <begin position="434"/>
        <end position="509"/>
    </location>
</feature>
<feature type="region of interest" description="Disordered" evidence="1">
    <location>
        <begin position="360"/>
        <end position="420"/>
    </location>
</feature>
<sequence>MTTWSDALEARKRRRWSALRPRAIGSDSTSRSLIIVGITCGTLAAVILLGIIVYVVIRHRRQSKNEIQHRRHRNSVPVASRIRNGYTRTRGSSNSTAASGERSQATGEVPQGYFKSWSSRSKDAYLSLPLMGMVSSDNLAQNHSRTQGQLYDPESAKGLPGPSHNNSRKPTRERLRLDTSILAPSPRLSNLPSPRKNASSPRNRSSSLMQSATTPPPLAKYFTRSPKPNATGRPIRPRAELRVGDTPVDANPRPRGGTSGFAGLGSFVPPPPPSWASIWPTESGWTGPVGEPSIRDEDFGSDSEDWDEKTAEMDSCEDEDDLEKVRLDHLDREDEDDSRVQYALDKRAEEECAVGPFRLTPMALQGNGNPRGSMEDVKTPLSDGVVSQFPLSSPRSIPNELGSPTLDLQDDYTQSTAAAQSLARAGTGRLTLAFGSKSTLSDKAQRSNTKSSSRSRRTARSSPSKTHSRNASSAHLSVARSGTRVTRSSTVRTERSDWTDQPSTPVSTVSGHIMSALTGHVATPLLRSMDSLRRAGHEYFSQRGNESGASEPPMPDAPIPGTIHPSDSSPRPVPVRRLPNVPPVPQIPQRYATEPRPLPVPGTSHLPPPPPLIPRSASLKLGGDEIIDAPARPLSTGVALSTIRPLPVLPAAQ</sequence>
<feature type="compositionally biased region" description="Polar residues" evidence="1">
    <location>
        <begin position="499"/>
        <end position="509"/>
    </location>
</feature>
<dbReference type="CDD" id="cd12087">
    <property type="entry name" value="TM_EGFR-like"/>
    <property type="match status" value="1"/>
</dbReference>
<gene>
    <name evidence="3" type="ORF">RSOLAG1IB_06761</name>
</gene>
<feature type="compositionally biased region" description="Polar residues" evidence="1">
    <location>
        <begin position="196"/>
        <end position="213"/>
    </location>
</feature>
<name>A0A0B7FCX2_THACB</name>
<feature type="transmembrane region" description="Helical" evidence="2">
    <location>
        <begin position="33"/>
        <end position="57"/>
    </location>
</feature>
<organism evidence="3 4">
    <name type="scientific">Thanatephorus cucumeris (strain AG1-IB / isolate 7/3/14)</name>
    <name type="common">Lettuce bottom rot fungus</name>
    <name type="synonym">Rhizoctonia solani</name>
    <dbReference type="NCBI Taxonomy" id="1108050"/>
    <lineage>
        <taxon>Eukaryota</taxon>
        <taxon>Fungi</taxon>
        <taxon>Dikarya</taxon>
        <taxon>Basidiomycota</taxon>
        <taxon>Agaricomycotina</taxon>
        <taxon>Agaricomycetes</taxon>
        <taxon>Cantharellales</taxon>
        <taxon>Ceratobasidiaceae</taxon>
        <taxon>Rhizoctonia</taxon>
        <taxon>Rhizoctonia solani AG-1</taxon>
    </lineage>
</organism>
<evidence type="ECO:0000256" key="1">
    <source>
        <dbReference type="SAM" id="MobiDB-lite"/>
    </source>
</evidence>
<accession>A0A0B7FCX2</accession>
<feature type="compositionally biased region" description="Low complexity" evidence="1">
    <location>
        <begin position="477"/>
        <end position="491"/>
    </location>
</feature>
<feature type="region of interest" description="Disordered" evidence="1">
    <location>
        <begin position="64"/>
        <end position="108"/>
    </location>
</feature>
<evidence type="ECO:0000256" key="2">
    <source>
        <dbReference type="SAM" id="Phobius"/>
    </source>
</evidence>
<keyword evidence="2" id="KW-0812">Transmembrane</keyword>
<proteinExistence type="predicted"/>
<feature type="region of interest" description="Disordered" evidence="1">
    <location>
        <begin position="142"/>
        <end position="321"/>
    </location>
</feature>
<feature type="compositionally biased region" description="Pro residues" evidence="1">
    <location>
        <begin position="596"/>
        <end position="613"/>
    </location>
</feature>
<evidence type="ECO:0000313" key="3">
    <source>
        <dbReference type="EMBL" id="CEL54052.1"/>
    </source>
</evidence>
<protein>
    <submittedName>
        <fullName evidence="3">Uncharacterized protein</fullName>
    </submittedName>
</protein>
<feature type="compositionally biased region" description="Low complexity" evidence="1">
    <location>
        <begin position="184"/>
        <end position="195"/>
    </location>
</feature>
<dbReference type="Proteomes" id="UP000059188">
    <property type="component" value="Unassembled WGS sequence"/>
</dbReference>
<keyword evidence="4" id="KW-1185">Reference proteome</keyword>
<feature type="compositionally biased region" description="Polar residues" evidence="1">
    <location>
        <begin position="86"/>
        <end position="106"/>
    </location>
</feature>
<reference evidence="3 4" key="1">
    <citation type="submission" date="2014-11" db="EMBL/GenBank/DDBJ databases">
        <authorList>
            <person name="Wibberg Daniel"/>
        </authorList>
    </citation>
    <scope>NUCLEOTIDE SEQUENCE [LARGE SCALE GENOMIC DNA]</scope>
    <source>
        <strain evidence="3">Rhizoctonia solani AG1-IB 7/3/14</strain>
    </source>
</reference>